<dbReference type="AlphaFoldDB" id="A0A0F7S6N7"/>
<dbReference type="GO" id="GO:0005829">
    <property type="term" value="C:cytosol"/>
    <property type="evidence" value="ECO:0007669"/>
    <property type="project" value="TreeGrafter"/>
</dbReference>
<organism evidence="4 5">
    <name type="scientific">Sporisorium scitamineum</name>
    <dbReference type="NCBI Taxonomy" id="49012"/>
    <lineage>
        <taxon>Eukaryota</taxon>
        <taxon>Fungi</taxon>
        <taxon>Dikarya</taxon>
        <taxon>Basidiomycota</taxon>
        <taxon>Ustilaginomycotina</taxon>
        <taxon>Ustilaginomycetes</taxon>
        <taxon>Ustilaginales</taxon>
        <taxon>Ustilaginaceae</taxon>
        <taxon>Sporisorium</taxon>
    </lineage>
</organism>
<evidence type="ECO:0000256" key="1">
    <source>
        <dbReference type="ARBA" id="ARBA00008987"/>
    </source>
</evidence>
<keyword evidence="5" id="KW-1185">Reference proteome</keyword>
<evidence type="ECO:0000313" key="3">
    <source>
        <dbReference type="EMBL" id="CDU22622.1"/>
    </source>
</evidence>
<dbReference type="PANTHER" id="PTHR12452">
    <property type="entry name" value="42-9-9 PROTEIN-RELATED"/>
    <property type="match status" value="1"/>
</dbReference>
<gene>
    <name evidence="4" type="primary">SSCI20880.1</name>
    <name evidence="3" type="ORF">SPSC_01252</name>
</gene>
<dbReference type="InterPro" id="IPR036249">
    <property type="entry name" value="Thioredoxin-like_sf"/>
</dbReference>
<name>A0A0F7S6N7_9BASI</name>
<evidence type="ECO:0000259" key="2">
    <source>
        <dbReference type="Pfam" id="PF06110"/>
    </source>
</evidence>
<accession>A0A0F7S6N7</accession>
<dbReference type="GO" id="GO:0047134">
    <property type="term" value="F:protein-disulfide reductase [NAD(P)H] activity"/>
    <property type="evidence" value="ECO:0007669"/>
    <property type="project" value="InterPro"/>
</dbReference>
<dbReference type="Proteomes" id="UP000242770">
    <property type="component" value="Unassembled WGS sequence"/>
</dbReference>
<feature type="domain" description="Thioredoxin" evidence="2">
    <location>
        <begin position="17"/>
        <end position="110"/>
    </location>
</feature>
<dbReference type="InterPro" id="IPR010357">
    <property type="entry name" value="TXNDC17_dom"/>
</dbReference>
<evidence type="ECO:0000313" key="5">
    <source>
        <dbReference type="Proteomes" id="UP000242770"/>
    </source>
</evidence>
<dbReference type="OrthoDB" id="78947at2759"/>
<reference evidence="4" key="2">
    <citation type="submission" date="2014-06" db="EMBL/GenBank/DDBJ databases">
        <authorList>
            <person name="Berkman J.Paul."/>
        </authorList>
    </citation>
    <scope>NUCLEOTIDE SEQUENCE [LARGE SCALE GENOMIC DNA]</scope>
</reference>
<proteinExistence type="inferred from homology"/>
<dbReference type="PANTHER" id="PTHR12452:SF0">
    <property type="entry name" value="THIOREDOXIN DOMAIN-CONTAINING PROTEIN 17"/>
    <property type="match status" value="1"/>
</dbReference>
<dbReference type="SUPFAM" id="SSF52833">
    <property type="entry name" value="Thioredoxin-like"/>
    <property type="match status" value="1"/>
</dbReference>
<dbReference type="EMBL" id="LK056657">
    <property type="protein sequence ID" value="CDU22622.1"/>
    <property type="molecule type" value="Genomic_DNA"/>
</dbReference>
<reference evidence="5" key="1">
    <citation type="submission" date="2014-06" db="EMBL/GenBank/DDBJ databases">
        <authorList>
            <person name="Berkman P.J."/>
        </authorList>
    </citation>
    <scope>NUCLEOTIDE SEQUENCE [LARGE SCALE GENOMIC DNA]</scope>
</reference>
<reference evidence="3" key="3">
    <citation type="submission" date="2014-06" db="EMBL/GenBank/DDBJ databases">
        <authorList>
            <person name="Ju J."/>
            <person name="Zhang J."/>
        </authorList>
    </citation>
    <scope>NUCLEOTIDE SEQUENCE</scope>
    <source>
        <strain evidence="3">SscI8</strain>
    </source>
</reference>
<protein>
    <recommendedName>
        <fullName evidence="2">Thioredoxin domain-containing protein</fullName>
    </recommendedName>
</protein>
<dbReference type="Gene3D" id="3.40.30.10">
    <property type="entry name" value="Glutaredoxin"/>
    <property type="match status" value="1"/>
</dbReference>
<evidence type="ECO:0000313" key="4">
    <source>
        <dbReference type="EMBL" id="CDW96954.1"/>
    </source>
</evidence>
<dbReference type="InterPro" id="IPR045108">
    <property type="entry name" value="TXNDC17-like"/>
</dbReference>
<sequence length="111" mass="12259">MTLTSSTDVPPTQADKPQYLIFFSSGSPPWCPDCVDAQPVVEKVFGSGDVDGHIVLVGEKPEWKTPENKFRKEYAIRCIPTITKVVNGKEVARLEDSECKSVDTVAAFVRE</sequence>
<comment type="similarity">
    <text evidence="1">Belongs to the thioredoxin family.</text>
</comment>
<dbReference type="EMBL" id="CCFA01001066">
    <property type="protein sequence ID" value="CDW96954.1"/>
    <property type="molecule type" value="Genomic_DNA"/>
</dbReference>
<dbReference type="Pfam" id="PF06110">
    <property type="entry name" value="TXD17-like_Trx"/>
    <property type="match status" value="1"/>
</dbReference>
<dbReference type="STRING" id="49012.A0A0F7S6N7"/>